<sequence>MFKANKCFMIRLSRQFAKPLDCHVWVIRASSSETGHHCTTIPLCEYYICQDPLPVFPVVSPSAARTGQSTITLNRINEYNVLNVDTLHLFWLDEYYYFIDNAYETLPHSQDRALS</sequence>
<keyword evidence="2" id="KW-1185">Reference proteome</keyword>
<gene>
    <name evidence="1" type="ORF">M378DRAFT_160149</name>
</gene>
<reference evidence="1 2" key="1">
    <citation type="submission" date="2014-04" db="EMBL/GenBank/DDBJ databases">
        <title>Evolutionary Origins and Diversification of the Mycorrhizal Mutualists.</title>
        <authorList>
            <consortium name="DOE Joint Genome Institute"/>
            <consortium name="Mycorrhizal Genomics Consortium"/>
            <person name="Kohler A."/>
            <person name="Kuo A."/>
            <person name="Nagy L.G."/>
            <person name="Floudas D."/>
            <person name="Copeland A."/>
            <person name="Barry K.W."/>
            <person name="Cichocki N."/>
            <person name="Veneault-Fourrey C."/>
            <person name="LaButti K."/>
            <person name="Lindquist E.A."/>
            <person name="Lipzen A."/>
            <person name="Lundell T."/>
            <person name="Morin E."/>
            <person name="Murat C."/>
            <person name="Riley R."/>
            <person name="Ohm R."/>
            <person name="Sun H."/>
            <person name="Tunlid A."/>
            <person name="Henrissat B."/>
            <person name="Grigoriev I.V."/>
            <person name="Hibbett D.S."/>
            <person name="Martin F."/>
        </authorList>
    </citation>
    <scope>NUCLEOTIDE SEQUENCE [LARGE SCALE GENOMIC DNA]</scope>
    <source>
        <strain evidence="1 2">Koide BX008</strain>
    </source>
</reference>
<accession>A0A0C2XEB0</accession>
<dbReference type="AlphaFoldDB" id="A0A0C2XEB0"/>
<dbReference type="Proteomes" id="UP000054549">
    <property type="component" value="Unassembled WGS sequence"/>
</dbReference>
<dbReference type="HOGENOM" id="CLU_2108424_0_0_1"/>
<protein>
    <submittedName>
        <fullName evidence="1">Uncharacterized protein</fullName>
    </submittedName>
</protein>
<organism evidence="1 2">
    <name type="scientific">Amanita muscaria (strain Koide BX008)</name>
    <dbReference type="NCBI Taxonomy" id="946122"/>
    <lineage>
        <taxon>Eukaryota</taxon>
        <taxon>Fungi</taxon>
        <taxon>Dikarya</taxon>
        <taxon>Basidiomycota</taxon>
        <taxon>Agaricomycotina</taxon>
        <taxon>Agaricomycetes</taxon>
        <taxon>Agaricomycetidae</taxon>
        <taxon>Agaricales</taxon>
        <taxon>Pluteineae</taxon>
        <taxon>Amanitaceae</taxon>
        <taxon>Amanita</taxon>
    </lineage>
</organism>
<evidence type="ECO:0000313" key="1">
    <source>
        <dbReference type="EMBL" id="KIL67153.1"/>
    </source>
</evidence>
<dbReference type="EMBL" id="KN818233">
    <property type="protein sequence ID" value="KIL67153.1"/>
    <property type="molecule type" value="Genomic_DNA"/>
</dbReference>
<evidence type="ECO:0000313" key="2">
    <source>
        <dbReference type="Proteomes" id="UP000054549"/>
    </source>
</evidence>
<proteinExistence type="predicted"/>
<dbReference type="InParanoid" id="A0A0C2XEB0"/>
<name>A0A0C2XEB0_AMAMK</name>